<dbReference type="EMBL" id="JAABOP010000002">
    <property type="protein sequence ID" value="NER10887.1"/>
    <property type="molecule type" value="Genomic_DNA"/>
</dbReference>
<organism evidence="6 7">
    <name type="scientific">Muriicola jejuensis</name>
    <dbReference type="NCBI Taxonomy" id="504488"/>
    <lineage>
        <taxon>Bacteria</taxon>
        <taxon>Pseudomonadati</taxon>
        <taxon>Bacteroidota</taxon>
        <taxon>Flavobacteriia</taxon>
        <taxon>Flavobacteriales</taxon>
        <taxon>Flavobacteriaceae</taxon>
        <taxon>Muriicola</taxon>
    </lineage>
</organism>
<dbReference type="RefSeq" id="WP_163693289.1">
    <property type="nucleotide sequence ID" value="NZ_FXTW01000002.1"/>
</dbReference>
<evidence type="ECO:0000256" key="1">
    <source>
        <dbReference type="ARBA" id="ARBA00022617"/>
    </source>
</evidence>
<evidence type="ECO:0000256" key="3">
    <source>
        <dbReference type="ARBA" id="ARBA00023004"/>
    </source>
</evidence>
<dbReference type="Proteomes" id="UP000468443">
    <property type="component" value="Unassembled WGS sequence"/>
</dbReference>
<dbReference type="InterPro" id="IPR021796">
    <property type="entry name" value="Tll0287-like_dom"/>
</dbReference>
<keyword evidence="1 4" id="KW-0349">Heme</keyword>
<protein>
    <submittedName>
        <fullName evidence="6">DUF3365 domain-containing protein</fullName>
    </submittedName>
</protein>
<gene>
    <name evidence="6" type="ORF">GWK09_10200</name>
</gene>
<dbReference type="PROSITE" id="PS51007">
    <property type="entry name" value="CYTC"/>
    <property type="match status" value="1"/>
</dbReference>
<dbReference type="Pfam" id="PF11845">
    <property type="entry name" value="Tll0287-like"/>
    <property type="match status" value="1"/>
</dbReference>
<dbReference type="GO" id="GO:0020037">
    <property type="term" value="F:heme binding"/>
    <property type="evidence" value="ECO:0007669"/>
    <property type="project" value="InterPro"/>
</dbReference>
<dbReference type="InterPro" id="IPR036909">
    <property type="entry name" value="Cyt_c-like_dom_sf"/>
</dbReference>
<evidence type="ECO:0000256" key="4">
    <source>
        <dbReference type="PROSITE-ProRule" id="PRU00433"/>
    </source>
</evidence>
<dbReference type="InterPro" id="IPR009056">
    <property type="entry name" value="Cyt_c-like_dom"/>
</dbReference>
<feature type="domain" description="Cytochrome c" evidence="5">
    <location>
        <begin position="37"/>
        <end position="134"/>
    </location>
</feature>
<sequence length="347" mass="39665">MRTMIILLVPFIFLSCREGKKNDPTPEPLSDPIVMDQSLEHGKKLVESECYVCHNPKAEEADMIAPPMVAVRSHYTDKKTTREEFSRSLTDWLNDPRPEKVKMRGAYRRFGIMPYQPYSEEDLRDISAYLYDSELPQPQWYEDHRRQGQGKGTGKGMMEEMEEMEDMEDEDSPYFPRATFYRNRGSEIAAKAQGVLGKNLVRAIQEKGTSGAISFCKVQAMSLTDSVGIMNNAIVKRVSDKPRNLQNRATAEETGYIIAFRRQLENQAKNQGEIRPILKEMGGEEVYYYSPIVTNAMCLQCHGKSGSEIQEPVLNTLRALYPADEARGYETGQVRGMWKIQFVKESQ</sequence>
<dbReference type="GO" id="GO:0046872">
    <property type="term" value="F:metal ion binding"/>
    <property type="evidence" value="ECO:0007669"/>
    <property type="project" value="UniProtKB-KW"/>
</dbReference>
<dbReference type="SUPFAM" id="SSF46626">
    <property type="entry name" value="Cytochrome c"/>
    <property type="match status" value="1"/>
</dbReference>
<keyword evidence="3 4" id="KW-0408">Iron</keyword>
<proteinExistence type="predicted"/>
<evidence type="ECO:0000313" key="6">
    <source>
        <dbReference type="EMBL" id="NER10887.1"/>
    </source>
</evidence>
<evidence type="ECO:0000256" key="2">
    <source>
        <dbReference type="ARBA" id="ARBA00022723"/>
    </source>
</evidence>
<evidence type="ECO:0000313" key="7">
    <source>
        <dbReference type="Proteomes" id="UP000468443"/>
    </source>
</evidence>
<dbReference type="GO" id="GO:0009055">
    <property type="term" value="F:electron transfer activity"/>
    <property type="evidence" value="ECO:0007669"/>
    <property type="project" value="InterPro"/>
</dbReference>
<evidence type="ECO:0000259" key="5">
    <source>
        <dbReference type="PROSITE" id="PS51007"/>
    </source>
</evidence>
<accession>A0A6P0UCW5</accession>
<keyword evidence="7" id="KW-1185">Reference proteome</keyword>
<comment type="caution">
    <text evidence="6">The sequence shown here is derived from an EMBL/GenBank/DDBJ whole genome shotgun (WGS) entry which is preliminary data.</text>
</comment>
<keyword evidence="2 4" id="KW-0479">Metal-binding</keyword>
<reference evidence="6 7" key="1">
    <citation type="submission" date="2020-01" db="EMBL/GenBank/DDBJ databases">
        <title>Muriicola jejuensis KCTC 22299.</title>
        <authorList>
            <person name="Wang G."/>
        </authorList>
    </citation>
    <scope>NUCLEOTIDE SEQUENCE [LARGE SCALE GENOMIC DNA]</scope>
    <source>
        <strain evidence="6 7">KCTC 22299</strain>
    </source>
</reference>
<dbReference type="AlphaFoldDB" id="A0A6P0UCW5"/>
<dbReference type="Pfam" id="PF00034">
    <property type="entry name" value="Cytochrom_C"/>
    <property type="match status" value="1"/>
</dbReference>
<name>A0A6P0UCW5_9FLAO</name>
<dbReference type="Gene3D" id="1.10.760.10">
    <property type="entry name" value="Cytochrome c-like domain"/>
    <property type="match status" value="1"/>
</dbReference>
<dbReference type="PROSITE" id="PS51257">
    <property type="entry name" value="PROKAR_LIPOPROTEIN"/>
    <property type="match status" value="1"/>
</dbReference>